<dbReference type="EMBL" id="JADQDM010000002">
    <property type="protein sequence ID" value="MBF9220571.1"/>
    <property type="molecule type" value="Genomic_DNA"/>
</dbReference>
<name>A0ABS0I0T8_9BACT</name>
<dbReference type="Gene3D" id="3.40.50.150">
    <property type="entry name" value="Vaccinia Virus protein VP39"/>
    <property type="match status" value="1"/>
</dbReference>
<dbReference type="GO" id="GO:0008168">
    <property type="term" value="F:methyltransferase activity"/>
    <property type="evidence" value="ECO:0007669"/>
    <property type="project" value="UniProtKB-KW"/>
</dbReference>
<feature type="domain" description="Methyltransferase type 11" evidence="1">
    <location>
        <begin position="91"/>
        <end position="188"/>
    </location>
</feature>
<evidence type="ECO:0000313" key="3">
    <source>
        <dbReference type="Proteomes" id="UP000618931"/>
    </source>
</evidence>
<dbReference type="RefSeq" id="WP_196292017.1">
    <property type="nucleotide sequence ID" value="NZ_JADQDM010000002.1"/>
</dbReference>
<accession>A0ABS0I0T8</accession>
<dbReference type="InterPro" id="IPR013216">
    <property type="entry name" value="Methyltransf_11"/>
</dbReference>
<dbReference type="GO" id="GO:0032259">
    <property type="term" value="P:methylation"/>
    <property type="evidence" value="ECO:0007669"/>
    <property type="project" value="UniProtKB-KW"/>
</dbReference>
<dbReference type="InterPro" id="IPR029063">
    <property type="entry name" value="SAM-dependent_MTases_sf"/>
</dbReference>
<dbReference type="CDD" id="cd02440">
    <property type="entry name" value="AdoMet_MTases"/>
    <property type="match status" value="1"/>
</dbReference>
<reference evidence="2 3" key="1">
    <citation type="submission" date="2020-11" db="EMBL/GenBank/DDBJ databases">
        <authorList>
            <person name="Kim M.K."/>
        </authorList>
    </citation>
    <scope>NUCLEOTIDE SEQUENCE [LARGE SCALE GENOMIC DNA]</scope>
    <source>
        <strain evidence="2 3">BT662</strain>
    </source>
</reference>
<protein>
    <submittedName>
        <fullName evidence="2">Class I SAM-dependent methyltransferase</fullName>
    </submittedName>
</protein>
<evidence type="ECO:0000259" key="1">
    <source>
        <dbReference type="Pfam" id="PF08241"/>
    </source>
</evidence>
<dbReference type="SUPFAM" id="SSF53335">
    <property type="entry name" value="S-adenosyl-L-methionine-dependent methyltransferases"/>
    <property type="match status" value="1"/>
</dbReference>
<keyword evidence="2" id="KW-0489">Methyltransferase</keyword>
<keyword evidence="3" id="KW-1185">Reference proteome</keyword>
<proteinExistence type="predicted"/>
<comment type="caution">
    <text evidence="2">The sequence shown here is derived from an EMBL/GenBank/DDBJ whole genome shotgun (WGS) entry which is preliminary data.</text>
</comment>
<gene>
    <name evidence="2" type="ORF">I2H31_05595</name>
</gene>
<keyword evidence="2" id="KW-0808">Transferase</keyword>
<dbReference type="Pfam" id="PF08241">
    <property type="entry name" value="Methyltransf_11"/>
    <property type="match status" value="1"/>
</dbReference>
<evidence type="ECO:0000313" key="2">
    <source>
        <dbReference type="EMBL" id="MBF9220571.1"/>
    </source>
</evidence>
<dbReference type="Proteomes" id="UP000618931">
    <property type="component" value="Unassembled WGS sequence"/>
</dbReference>
<sequence length="327" mass="36750">MPLITSDDFLETLAKLRQRGLPFLLSKLRLSALARTRSAFDDPALRAANWWQVPAVRRRWNERMTGRPDQPYEPYVADKYLAGRRGLRLLSLGSGAASHELAFARLPQFAEVRCVDIAGRLLAQAAAVAQAEGLTNFRTEVADVNALDLPAASVDVVLFHSALHHFEQVENIVARVRRALHPDGLLVLNDYVGPARLQWTAAQLAEANRVLRTVLPPRYRVRYLSRQLKTSVSGPGRWRMRLADPSEAAESDRIVPALRRHFLPLEEAALGGNLLTLVLKDIAHHFLRDDDAETQALLAELFRLEDDFLATHPSDLLFGVYRPRPEE</sequence>
<organism evidence="2 3">
    <name type="scientific">Hymenobacter ruricola</name>
    <dbReference type="NCBI Taxonomy" id="2791023"/>
    <lineage>
        <taxon>Bacteria</taxon>
        <taxon>Pseudomonadati</taxon>
        <taxon>Bacteroidota</taxon>
        <taxon>Cytophagia</taxon>
        <taxon>Cytophagales</taxon>
        <taxon>Hymenobacteraceae</taxon>
        <taxon>Hymenobacter</taxon>
    </lineage>
</organism>